<proteinExistence type="predicted"/>
<protein>
    <recommendedName>
        <fullName evidence="4">C-methyltransferase domain-containing protein</fullName>
    </recommendedName>
</protein>
<dbReference type="InterPro" id="IPR013691">
    <property type="entry name" value="MeTrfase_14"/>
</dbReference>
<dbReference type="AlphaFoldDB" id="A0A382HD11"/>
<sequence>MHEKDLGQQEELFPLDLNFCKNCYHLQLGHIVDPKFLFQNNYSYVSSTSEVFVKHLKDYADYISDFLNLNNKSFVVDIGSNDGTCLQGFKEKGMRVLGVDPAKHIAEAASLNGIETIANFFSYRVAQNILKSSGKADLITSHNACAHIDDLDEIIKGVSLLLKENGIFIMEVGYFLDVFTNRWFDTIYHEHLDFHTIMPLEKLFSRFDLEVFRVERVSPQGGSIRVFVQKIKGPKDIDETVMNLIELEVTNGLNDINTLKSFEYEINDIRTQFKKLLGNLQKQGSKIAAFGAPTKATTLCYHFDIDSEQIDFIVDDNPLKQGLFSPGKHIPVYNSLAIYDQNPDYVVILAWNFA</sequence>
<dbReference type="Gene3D" id="3.40.50.720">
    <property type="entry name" value="NAD(P)-binding Rossmann-like Domain"/>
    <property type="match status" value="1"/>
</dbReference>
<name>A0A382HD11_9ZZZZ</name>
<dbReference type="Pfam" id="PF08421">
    <property type="entry name" value="Methyltransf_13"/>
    <property type="match status" value="1"/>
</dbReference>
<dbReference type="Pfam" id="PF08484">
    <property type="entry name" value="Methyltransf_14"/>
    <property type="match status" value="1"/>
</dbReference>
<feature type="domain" description="C-methyltransferase" evidence="2">
    <location>
        <begin position="220"/>
        <end position="354"/>
    </location>
</feature>
<evidence type="ECO:0000259" key="1">
    <source>
        <dbReference type="Pfam" id="PF08421"/>
    </source>
</evidence>
<dbReference type="Gene3D" id="3.40.50.150">
    <property type="entry name" value="Vaccinia Virus protein VP39"/>
    <property type="match status" value="1"/>
</dbReference>
<dbReference type="SUPFAM" id="SSF53335">
    <property type="entry name" value="S-adenosyl-L-methionine-dependent methyltransferases"/>
    <property type="match status" value="1"/>
</dbReference>
<evidence type="ECO:0008006" key="4">
    <source>
        <dbReference type="Google" id="ProtNLM"/>
    </source>
</evidence>
<evidence type="ECO:0000259" key="2">
    <source>
        <dbReference type="Pfam" id="PF08484"/>
    </source>
</evidence>
<accession>A0A382HD11</accession>
<evidence type="ECO:0000313" key="3">
    <source>
        <dbReference type="EMBL" id="SVB84351.1"/>
    </source>
</evidence>
<organism evidence="3">
    <name type="scientific">marine metagenome</name>
    <dbReference type="NCBI Taxonomy" id="408172"/>
    <lineage>
        <taxon>unclassified sequences</taxon>
        <taxon>metagenomes</taxon>
        <taxon>ecological metagenomes</taxon>
    </lineage>
</organism>
<dbReference type="CDD" id="cd02440">
    <property type="entry name" value="AdoMet_MTases"/>
    <property type="match status" value="1"/>
</dbReference>
<gene>
    <name evidence="3" type="ORF">METZ01_LOCUS237205</name>
</gene>
<dbReference type="InterPro" id="IPR029063">
    <property type="entry name" value="SAM-dependent_MTases_sf"/>
</dbReference>
<dbReference type="EMBL" id="UINC01060148">
    <property type="protein sequence ID" value="SVB84351.1"/>
    <property type="molecule type" value="Genomic_DNA"/>
</dbReference>
<feature type="non-terminal residue" evidence="3">
    <location>
        <position position="354"/>
    </location>
</feature>
<dbReference type="PANTHER" id="PTHR43861">
    <property type="entry name" value="TRANS-ACONITATE 2-METHYLTRANSFERASE-RELATED"/>
    <property type="match status" value="1"/>
</dbReference>
<dbReference type="Pfam" id="PF13489">
    <property type="entry name" value="Methyltransf_23"/>
    <property type="match status" value="1"/>
</dbReference>
<feature type="domain" description="Methyltransferase putative zinc binding" evidence="1">
    <location>
        <begin position="3"/>
        <end position="38"/>
    </location>
</feature>
<dbReference type="PANTHER" id="PTHR43861:SF5">
    <property type="entry name" value="BLL5978 PROTEIN"/>
    <property type="match status" value="1"/>
</dbReference>
<reference evidence="3" key="1">
    <citation type="submission" date="2018-05" db="EMBL/GenBank/DDBJ databases">
        <authorList>
            <person name="Lanie J.A."/>
            <person name="Ng W.-L."/>
            <person name="Kazmierczak K.M."/>
            <person name="Andrzejewski T.M."/>
            <person name="Davidsen T.M."/>
            <person name="Wayne K.J."/>
            <person name="Tettelin H."/>
            <person name="Glass J.I."/>
            <person name="Rusch D."/>
            <person name="Podicherti R."/>
            <person name="Tsui H.-C.T."/>
            <person name="Winkler M.E."/>
        </authorList>
    </citation>
    <scope>NUCLEOTIDE SEQUENCE</scope>
</reference>
<dbReference type="InterPro" id="IPR013630">
    <property type="entry name" value="Methyltransf_Zn-bd_dom_put"/>
</dbReference>